<evidence type="ECO:0000313" key="2">
    <source>
        <dbReference type="Proteomes" id="UP000183832"/>
    </source>
</evidence>
<reference evidence="1 2" key="1">
    <citation type="submission" date="2015-04" db="EMBL/GenBank/DDBJ databases">
        <authorList>
            <person name="Syromyatnikov M.Y."/>
            <person name="Popov V.N."/>
        </authorList>
    </citation>
    <scope>NUCLEOTIDE SEQUENCE [LARGE SCALE GENOMIC DNA]</scope>
</reference>
<gene>
    <name evidence="1" type="ORF">CLUMA_CG017686</name>
</gene>
<protein>
    <submittedName>
        <fullName evidence="1">CLUMA_CG017686, isoform A</fullName>
    </submittedName>
</protein>
<organism evidence="1 2">
    <name type="scientific">Clunio marinus</name>
    <dbReference type="NCBI Taxonomy" id="568069"/>
    <lineage>
        <taxon>Eukaryota</taxon>
        <taxon>Metazoa</taxon>
        <taxon>Ecdysozoa</taxon>
        <taxon>Arthropoda</taxon>
        <taxon>Hexapoda</taxon>
        <taxon>Insecta</taxon>
        <taxon>Pterygota</taxon>
        <taxon>Neoptera</taxon>
        <taxon>Endopterygota</taxon>
        <taxon>Diptera</taxon>
        <taxon>Nematocera</taxon>
        <taxon>Chironomoidea</taxon>
        <taxon>Chironomidae</taxon>
        <taxon>Clunio</taxon>
    </lineage>
</organism>
<sequence>MRNWLHWLSAVKSEKFFEIHLETIIDICHSFEKKDLASRYECKNLCQRSWLDIENIKMNQNLIRANHMD</sequence>
<name>A0A1J1IY29_9DIPT</name>
<keyword evidence="2" id="KW-1185">Reference proteome</keyword>
<evidence type="ECO:0000313" key="1">
    <source>
        <dbReference type="EMBL" id="CRL04618.1"/>
    </source>
</evidence>
<proteinExistence type="predicted"/>
<dbReference type="EMBL" id="CVRI01000063">
    <property type="protein sequence ID" value="CRL04618.1"/>
    <property type="molecule type" value="Genomic_DNA"/>
</dbReference>
<accession>A0A1J1IY29</accession>
<dbReference type="Proteomes" id="UP000183832">
    <property type="component" value="Unassembled WGS sequence"/>
</dbReference>
<dbReference type="AlphaFoldDB" id="A0A1J1IY29"/>